<protein>
    <submittedName>
        <fullName evidence="3">VanZ family protein</fullName>
    </submittedName>
</protein>
<evidence type="ECO:0000256" key="1">
    <source>
        <dbReference type="SAM" id="Phobius"/>
    </source>
</evidence>
<keyword evidence="1" id="KW-0472">Membrane</keyword>
<evidence type="ECO:0000259" key="2">
    <source>
        <dbReference type="Pfam" id="PF04892"/>
    </source>
</evidence>
<reference evidence="3 4" key="1">
    <citation type="submission" date="2023-09" db="EMBL/GenBank/DDBJ databases">
        <title>Novel taxa isolated from Blanes Bay.</title>
        <authorList>
            <person name="Rey-Velasco X."/>
            <person name="Lucena T."/>
        </authorList>
    </citation>
    <scope>NUCLEOTIDE SEQUENCE [LARGE SCALE GENOMIC DNA]</scope>
    <source>
        <strain evidence="3 4">S334</strain>
    </source>
</reference>
<evidence type="ECO:0000313" key="3">
    <source>
        <dbReference type="EMBL" id="MDT7829523.1"/>
    </source>
</evidence>
<feature type="transmembrane region" description="Helical" evidence="1">
    <location>
        <begin position="7"/>
        <end position="26"/>
    </location>
</feature>
<accession>A0ABU3L8H8</accession>
<keyword evidence="1" id="KW-1133">Transmembrane helix</keyword>
<comment type="caution">
    <text evidence="3">The sequence shown here is derived from an EMBL/GenBank/DDBJ whole genome shotgun (WGS) entry which is preliminary data.</text>
</comment>
<dbReference type="PANTHER" id="PTHR28008">
    <property type="entry name" value="DOMAIN PROTEIN, PUTATIVE (AFU_ORTHOLOGUE AFUA_3G10980)-RELATED"/>
    <property type="match status" value="1"/>
</dbReference>
<feature type="transmembrane region" description="Helical" evidence="1">
    <location>
        <begin position="105"/>
        <end position="123"/>
    </location>
</feature>
<dbReference type="RefSeq" id="WP_314015503.1">
    <property type="nucleotide sequence ID" value="NZ_JAVTTP010000001.1"/>
</dbReference>
<feature type="transmembrane region" description="Helical" evidence="1">
    <location>
        <begin position="42"/>
        <end position="60"/>
    </location>
</feature>
<sequence length="133" mass="14964">MLKTQKYRIAFLVWMGLVTWASLATFPEEDTPDLGIPHFDKLVHFGFYFGAAVLGTLYVREAMHDSPPLTRTLIYVALGTIIYGIIIEVLQHILTVDRQADIFDVVANSLGAIIGVWVLNKLFSSPKGLKWKK</sequence>
<dbReference type="NCBIfam" id="NF037970">
    <property type="entry name" value="vanZ_1"/>
    <property type="match status" value="1"/>
</dbReference>
<dbReference type="InterPro" id="IPR006976">
    <property type="entry name" value="VanZ-like"/>
</dbReference>
<dbReference type="PANTHER" id="PTHR28008:SF1">
    <property type="entry name" value="DOMAIN PROTEIN, PUTATIVE (AFU_ORTHOLOGUE AFUA_3G10980)-RELATED"/>
    <property type="match status" value="1"/>
</dbReference>
<proteinExistence type="predicted"/>
<organism evidence="3 4">
    <name type="scientific">Pricia mediterranea</name>
    <dbReference type="NCBI Taxonomy" id="3076079"/>
    <lineage>
        <taxon>Bacteria</taxon>
        <taxon>Pseudomonadati</taxon>
        <taxon>Bacteroidota</taxon>
        <taxon>Flavobacteriia</taxon>
        <taxon>Flavobacteriales</taxon>
        <taxon>Flavobacteriaceae</taxon>
        <taxon>Pricia</taxon>
    </lineage>
</organism>
<dbReference type="Proteomes" id="UP001250656">
    <property type="component" value="Unassembled WGS sequence"/>
</dbReference>
<name>A0ABU3L8H8_9FLAO</name>
<dbReference type="Pfam" id="PF04892">
    <property type="entry name" value="VanZ"/>
    <property type="match status" value="1"/>
</dbReference>
<gene>
    <name evidence="3" type="ORF">RQM65_12675</name>
</gene>
<feature type="domain" description="VanZ-like" evidence="2">
    <location>
        <begin position="36"/>
        <end position="119"/>
    </location>
</feature>
<feature type="transmembrane region" description="Helical" evidence="1">
    <location>
        <begin position="72"/>
        <end position="93"/>
    </location>
</feature>
<keyword evidence="4" id="KW-1185">Reference proteome</keyword>
<evidence type="ECO:0000313" key="4">
    <source>
        <dbReference type="Proteomes" id="UP001250656"/>
    </source>
</evidence>
<dbReference type="EMBL" id="JAVTTP010000001">
    <property type="protein sequence ID" value="MDT7829523.1"/>
    <property type="molecule type" value="Genomic_DNA"/>
</dbReference>
<keyword evidence="1" id="KW-0812">Transmembrane</keyword>